<reference evidence="9 10" key="1">
    <citation type="submission" date="2016-01" db="EMBL/GenBank/DDBJ databases">
        <title>Annotation of Pseudomonas oryzihabitans USDA-ARS-USMARC-56511.</title>
        <authorList>
            <person name="Harhay G.P."/>
            <person name="Harhay D.M."/>
            <person name="Smith T.P.L."/>
            <person name="Bono J.L."/>
            <person name="Heaton M.P."/>
            <person name="Clawson M.L."/>
            <person name="Chitko-Mckown C.G."/>
            <person name="Capik S.F."/>
            <person name="DeDonder K.D."/>
            <person name="Apley M.D."/>
            <person name="Lubbers B.V."/>
            <person name="White B.J."/>
            <person name="Larson R.L."/>
        </authorList>
    </citation>
    <scope>NUCLEOTIDE SEQUENCE [LARGE SCALE GENOMIC DNA]</scope>
    <source>
        <strain evidence="9 10">USDA-ARS-USMARC-56511</strain>
    </source>
</reference>
<sequence>MTELFAGLTQWITHHNEWLGVAIFVVAFLECLALAGLVVPGTVVLFAISIAAGNGAMNLLDTLLLGFLGGILGDAVSYFLGRHFHERIRRLPGLRTHPEWISRAEDFIHKYGVASLLVGRFIGPLRPLLPLIAGMLDMPLVKFAAVSLVAAAGWSIAALGPGWVAGAALRLPLPEGFWYQAGVVAGGIVLLASVIAHGAWRERAGTTLLSGALCLAGLLALLFGWHHLRAFDEGLMALVQAHRENWLNLVAVVVTRMGDFRTQLIVAAVLTLVLAGFRQWRPLLFAVGTTLGTALANGQLKNLLARARPDVLAEPLTTYSLPSGHSSASFAFFLTLGILVGRRYGPRGRLAWLVIAALPAVLIALSRVYLGVHWPTDVLAGALLAGGFCGLSLALLQKTGGNRLEPIPTRTWLVLLPLILLIFAFAAGWALPEAVERYTPRL</sequence>
<dbReference type="Proteomes" id="UP000064137">
    <property type="component" value="Chromosome"/>
</dbReference>
<dbReference type="RefSeq" id="WP_059313877.1">
    <property type="nucleotide sequence ID" value="NZ_CP013987.1"/>
</dbReference>
<dbReference type="KEGG" id="por:APT59_05185"/>
<evidence type="ECO:0000256" key="4">
    <source>
        <dbReference type="ARBA" id="ARBA00022692"/>
    </source>
</evidence>
<dbReference type="InterPro" id="IPR032818">
    <property type="entry name" value="DedA-like"/>
</dbReference>
<feature type="transmembrane region" description="Helical" evidence="7">
    <location>
        <begin position="177"/>
        <end position="196"/>
    </location>
</feature>
<evidence type="ECO:0000256" key="6">
    <source>
        <dbReference type="ARBA" id="ARBA00023136"/>
    </source>
</evidence>
<dbReference type="GO" id="GO:0005886">
    <property type="term" value="C:plasma membrane"/>
    <property type="evidence" value="ECO:0007669"/>
    <property type="project" value="UniProtKB-SubCell"/>
</dbReference>
<dbReference type="EMBL" id="CP013987">
    <property type="protein sequence ID" value="ALZ83627.1"/>
    <property type="molecule type" value="Genomic_DNA"/>
</dbReference>
<dbReference type="PANTHER" id="PTHR30353">
    <property type="entry name" value="INNER MEMBRANE PROTEIN DEDA-RELATED"/>
    <property type="match status" value="1"/>
</dbReference>
<dbReference type="Gene3D" id="1.20.144.10">
    <property type="entry name" value="Phosphatidic acid phosphatase type 2/haloperoxidase"/>
    <property type="match status" value="2"/>
</dbReference>
<evidence type="ECO:0000313" key="10">
    <source>
        <dbReference type="Proteomes" id="UP000064137"/>
    </source>
</evidence>
<feature type="transmembrane region" description="Helical" evidence="7">
    <location>
        <begin position="143"/>
        <end position="165"/>
    </location>
</feature>
<feature type="transmembrane region" description="Helical" evidence="7">
    <location>
        <begin position="352"/>
        <end position="372"/>
    </location>
</feature>
<evidence type="ECO:0000256" key="7">
    <source>
        <dbReference type="SAM" id="Phobius"/>
    </source>
</evidence>
<dbReference type="InterPro" id="IPR032816">
    <property type="entry name" value="VTT_dom"/>
</dbReference>
<feature type="transmembrane region" description="Helical" evidence="7">
    <location>
        <begin position="282"/>
        <end position="300"/>
    </location>
</feature>
<organism evidence="9 10">
    <name type="scientific">Pseudomonas oryzihabitans</name>
    <dbReference type="NCBI Taxonomy" id="47885"/>
    <lineage>
        <taxon>Bacteria</taxon>
        <taxon>Pseudomonadati</taxon>
        <taxon>Pseudomonadota</taxon>
        <taxon>Gammaproteobacteria</taxon>
        <taxon>Pseudomonadales</taxon>
        <taxon>Pseudomonadaceae</taxon>
        <taxon>Pseudomonas</taxon>
    </lineage>
</organism>
<dbReference type="PANTHER" id="PTHR30353:SF15">
    <property type="entry name" value="INNER MEMBRANE PROTEIN YABI"/>
    <property type="match status" value="1"/>
</dbReference>
<keyword evidence="4 7" id="KW-0812">Transmembrane</keyword>
<feature type="transmembrane region" description="Helical" evidence="7">
    <location>
        <begin position="21"/>
        <end position="51"/>
    </location>
</feature>
<dbReference type="OrthoDB" id="9780918at2"/>
<dbReference type="SUPFAM" id="SSF48317">
    <property type="entry name" value="Acid phosphatase/Vanadium-dependent haloperoxidase"/>
    <property type="match status" value="1"/>
</dbReference>
<name>A0A0U4VKI6_9PSED</name>
<accession>A0A0U4VKI6</accession>
<evidence type="ECO:0000256" key="2">
    <source>
        <dbReference type="ARBA" id="ARBA00010792"/>
    </source>
</evidence>
<keyword evidence="3" id="KW-1003">Cell membrane</keyword>
<feature type="transmembrane region" description="Helical" evidence="7">
    <location>
        <begin position="412"/>
        <end position="431"/>
    </location>
</feature>
<protein>
    <submittedName>
        <fullName evidence="9">Phosphoesterase</fullName>
    </submittedName>
</protein>
<evidence type="ECO:0000256" key="3">
    <source>
        <dbReference type="ARBA" id="ARBA00022475"/>
    </source>
</evidence>
<keyword evidence="6 7" id="KW-0472">Membrane</keyword>
<dbReference type="Pfam" id="PF01569">
    <property type="entry name" value="PAP2"/>
    <property type="match status" value="1"/>
</dbReference>
<dbReference type="InterPro" id="IPR036938">
    <property type="entry name" value="PAP2/HPO_sf"/>
</dbReference>
<feature type="transmembrane region" description="Helical" evidence="7">
    <location>
        <begin position="208"/>
        <end position="226"/>
    </location>
</feature>
<proteinExistence type="inferred from homology"/>
<evidence type="ECO:0000313" key="9">
    <source>
        <dbReference type="EMBL" id="ALZ83627.1"/>
    </source>
</evidence>
<gene>
    <name evidence="9" type="ORF">APT59_05185</name>
</gene>
<evidence type="ECO:0000256" key="5">
    <source>
        <dbReference type="ARBA" id="ARBA00022989"/>
    </source>
</evidence>
<dbReference type="SMART" id="SM00014">
    <property type="entry name" value="acidPPc"/>
    <property type="match status" value="1"/>
</dbReference>
<comment type="subcellular location">
    <subcellularLocation>
        <location evidence="1">Cell membrane</location>
        <topology evidence="1">Multi-pass membrane protein</topology>
    </subcellularLocation>
</comment>
<comment type="similarity">
    <text evidence="2">Belongs to the DedA family.</text>
</comment>
<dbReference type="Pfam" id="PF09335">
    <property type="entry name" value="VTT_dom"/>
    <property type="match status" value="1"/>
</dbReference>
<feature type="domain" description="Phosphatidic acid phosphatase type 2/haloperoxidase" evidence="8">
    <location>
        <begin position="283"/>
        <end position="393"/>
    </location>
</feature>
<dbReference type="AlphaFoldDB" id="A0A0U4VKI6"/>
<feature type="transmembrane region" description="Helical" evidence="7">
    <location>
        <begin position="63"/>
        <end position="81"/>
    </location>
</feature>
<evidence type="ECO:0000259" key="8">
    <source>
        <dbReference type="SMART" id="SM00014"/>
    </source>
</evidence>
<dbReference type="CDD" id="cd03392">
    <property type="entry name" value="PAP2_like_2"/>
    <property type="match status" value="1"/>
</dbReference>
<feature type="transmembrane region" description="Helical" evidence="7">
    <location>
        <begin position="378"/>
        <end position="396"/>
    </location>
</feature>
<dbReference type="InterPro" id="IPR000326">
    <property type="entry name" value="PAP2/HPO"/>
</dbReference>
<keyword evidence="5 7" id="KW-1133">Transmembrane helix</keyword>
<evidence type="ECO:0000256" key="1">
    <source>
        <dbReference type="ARBA" id="ARBA00004651"/>
    </source>
</evidence>
<feature type="transmembrane region" description="Helical" evidence="7">
    <location>
        <begin position="246"/>
        <end position="275"/>
    </location>
</feature>
<feature type="transmembrane region" description="Helical" evidence="7">
    <location>
        <begin position="320"/>
        <end position="340"/>
    </location>
</feature>